<organism evidence="3 4">
    <name type="scientific">Candidatus Limivivens intestinipullorum</name>
    <dbReference type="NCBI Taxonomy" id="2840858"/>
    <lineage>
        <taxon>Bacteria</taxon>
        <taxon>Bacillati</taxon>
        <taxon>Bacillota</taxon>
        <taxon>Clostridia</taxon>
        <taxon>Lachnospirales</taxon>
        <taxon>Lachnospiraceae</taxon>
        <taxon>Lachnospiraceae incertae sedis</taxon>
        <taxon>Candidatus Limivivens</taxon>
    </lineage>
</organism>
<keyword evidence="2" id="KW-0732">Signal</keyword>
<feature type="signal peptide" evidence="2">
    <location>
        <begin position="1"/>
        <end position="23"/>
    </location>
</feature>
<dbReference type="Proteomes" id="UP000823935">
    <property type="component" value="Unassembled WGS sequence"/>
</dbReference>
<evidence type="ECO:0000256" key="1">
    <source>
        <dbReference type="SAM" id="MobiDB-lite"/>
    </source>
</evidence>
<comment type="caution">
    <text evidence="3">The sequence shown here is derived from an EMBL/GenBank/DDBJ whole genome shotgun (WGS) entry which is preliminary data.</text>
</comment>
<evidence type="ECO:0000313" key="3">
    <source>
        <dbReference type="EMBL" id="HIS31385.1"/>
    </source>
</evidence>
<sequence length="239" mass="25621">MKLKKILCILGLAGLLTAAGGCAGNTKEEQQIRETDTLTETEPASDTETETETEPASDTEEETADAPLEGAVSEVPVRIYGTIQEIGEDTITVDNQSGNSSSGEIILNIDPESTYLVDGQTGLPAVLADVEDGYFEAYLGPVMTLSLPPHTTPEVVIVNLSQEDTVPQYVVAAKDAVTENGTAVLEGTDGSTWEIPESADIQPFRTRNIVTTEDITEGRGCLIWQNEQKEVTKVVLFES</sequence>
<feature type="region of interest" description="Disordered" evidence="1">
    <location>
        <begin position="26"/>
        <end position="71"/>
    </location>
</feature>
<protein>
    <recommendedName>
        <fullName evidence="5">Lipoprotein</fullName>
    </recommendedName>
</protein>
<accession>A0A9D1JJR7</accession>
<dbReference type="PROSITE" id="PS51257">
    <property type="entry name" value="PROKAR_LIPOPROTEIN"/>
    <property type="match status" value="1"/>
</dbReference>
<dbReference type="AlphaFoldDB" id="A0A9D1JJR7"/>
<gene>
    <name evidence="3" type="ORF">IAB44_07535</name>
</gene>
<feature type="compositionally biased region" description="Basic and acidic residues" evidence="1">
    <location>
        <begin position="26"/>
        <end position="36"/>
    </location>
</feature>
<reference evidence="3" key="2">
    <citation type="journal article" date="2021" name="PeerJ">
        <title>Extensive microbial diversity within the chicken gut microbiome revealed by metagenomics and culture.</title>
        <authorList>
            <person name="Gilroy R."/>
            <person name="Ravi A."/>
            <person name="Getino M."/>
            <person name="Pursley I."/>
            <person name="Horton D.L."/>
            <person name="Alikhan N.F."/>
            <person name="Baker D."/>
            <person name="Gharbi K."/>
            <person name="Hall N."/>
            <person name="Watson M."/>
            <person name="Adriaenssens E.M."/>
            <person name="Foster-Nyarko E."/>
            <person name="Jarju S."/>
            <person name="Secka A."/>
            <person name="Antonio M."/>
            <person name="Oren A."/>
            <person name="Chaudhuri R.R."/>
            <person name="La Ragione R."/>
            <person name="Hildebrand F."/>
            <person name="Pallen M.J."/>
        </authorList>
    </citation>
    <scope>NUCLEOTIDE SEQUENCE</scope>
    <source>
        <strain evidence="3">CHK190-19873</strain>
    </source>
</reference>
<proteinExistence type="predicted"/>
<evidence type="ECO:0008006" key="5">
    <source>
        <dbReference type="Google" id="ProtNLM"/>
    </source>
</evidence>
<dbReference type="EMBL" id="DVIQ01000037">
    <property type="protein sequence ID" value="HIS31385.1"/>
    <property type="molecule type" value="Genomic_DNA"/>
</dbReference>
<feature type="compositionally biased region" description="Acidic residues" evidence="1">
    <location>
        <begin position="37"/>
        <end position="64"/>
    </location>
</feature>
<name>A0A9D1JJR7_9FIRM</name>
<evidence type="ECO:0000256" key="2">
    <source>
        <dbReference type="SAM" id="SignalP"/>
    </source>
</evidence>
<feature type="chain" id="PRO_5038417790" description="Lipoprotein" evidence="2">
    <location>
        <begin position="24"/>
        <end position="239"/>
    </location>
</feature>
<evidence type="ECO:0000313" key="4">
    <source>
        <dbReference type="Proteomes" id="UP000823935"/>
    </source>
</evidence>
<reference evidence="3" key="1">
    <citation type="submission" date="2020-10" db="EMBL/GenBank/DDBJ databases">
        <authorList>
            <person name="Gilroy R."/>
        </authorList>
    </citation>
    <scope>NUCLEOTIDE SEQUENCE</scope>
    <source>
        <strain evidence="3">CHK190-19873</strain>
    </source>
</reference>